<organism evidence="5 6">
    <name type="scientific">Hemibagrus wyckioides</name>
    <dbReference type="NCBI Taxonomy" id="337641"/>
    <lineage>
        <taxon>Eukaryota</taxon>
        <taxon>Metazoa</taxon>
        <taxon>Chordata</taxon>
        <taxon>Craniata</taxon>
        <taxon>Vertebrata</taxon>
        <taxon>Euteleostomi</taxon>
        <taxon>Actinopterygii</taxon>
        <taxon>Neopterygii</taxon>
        <taxon>Teleostei</taxon>
        <taxon>Ostariophysi</taxon>
        <taxon>Siluriformes</taxon>
        <taxon>Bagridae</taxon>
        <taxon>Hemibagrus</taxon>
    </lineage>
</organism>
<feature type="disulfide bond" evidence="1">
    <location>
        <begin position="70"/>
        <end position="88"/>
    </location>
</feature>
<keyword evidence="1" id="KW-1015">Disulfide bond</keyword>
<evidence type="ECO:0000313" key="6">
    <source>
        <dbReference type="Proteomes" id="UP000824219"/>
    </source>
</evidence>
<keyword evidence="3" id="KW-0732">Signal</keyword>
<evidence type="ECO:0000313" key="5">
    <source>
        <dbReference type="EMBL" id="KAG7318780.1"/>
    </source>
</evidence>
<dbReference type="EMBL" id="JAHKSW010000021">
    <property type="protein sequence ID" value="KAG7318780.1"/>
    <property type="molecule type" value="Genomic_DNA"/>
</dbReference>
<accession>A0A9D3ND02</accession>
<sequence length="147" mass="16254">MGFWRRISTAMPLLATVMLHLHVKSCPEDQFELPDQICCHFCSEGRFVTKNCTRNKNSVTGVKCSPCSECADGMQMIAPCTSFTDTQCSVKGTESPVIDPTQALPVELLYVIVPVVLILIIAALGYKWCSRRSASREPAEEPVKIMV</sequence>
<feature type="domain" description="TNFR-Cys" evidence="4">
    <location>
        <begin position="41"/>
        <end position="88"/>
    </location>
</feature>
<feature type="transmembrane region" description="Helical" evidence="2">
    <location>
        <begin position="108"/>
        <end position="126"/>
    </location>
</feature>
<keyword evidence="2" id="KW-1133">Transmembrane helix</keyword>
<protein>
    <recommendedName>
        <fullName evidence="4">TNFR-Cys domain-containing protein</fullName>
    </recommendedName>
</protein>
<dbReference type="Gene3D" id="2.10.50.10">
    <property type="entry name" value="Tumor Necrosis Factor Receptor, subunit A, domain 2"/>
    <property type="match status" value="1"/>
</dbReference>
<keyword evidence="2" id="KW-0472">Membrane</keyword>
<dbReference type="InterPro" id="IPR001368">
    <property type="entry name" value="TNFR/NGFR_Cys_rich_reg"/>
</dbReference>
<gene>
    <name evidence="5" type="ORF">KOW79_017254</name>
</gene>
<dbReference type="AlphaFoldDB" id="A0A9D3ND02"/>
<keyword evidence="6" id="KW-1185">Reference proteome</keyword>
<reference evidence="5 6" key="1">
    <citation type="submission" date="2021-06" db="EMBL/GenBank/DDBJ databases">
        <title>Chromosome-level genome assembly of the red-tail catfish (Hemibagrus wyckioides).</title>
        <authorList>
            <person name="Shao F."/>
        </authorList>
    </citation>
    <scope>NUCLEOTIDE SEQUENCE [LARGE SCALE GENOMIC DNA]</scope>
    <source>
        <strain evidence="5">EC202008001</strain>
        <tissue evidence="5">Blood</tissue>
    </source>
</reference>
<feature type="signal peptide" evidence="3">
    <location>
        <begin position="1"/>
        <end position="25"/>
    </location>
</feature>
<comment type="caution">
    <text evidence="5">The sequence shown here is derived from an EMBL/GenBank/DDBJ whole genome shotgun (WGS) entry which is preliminary data.</text>
</comment>
<dbReference type="Proteomes" id="UP000824219">
    <property type="component" value="Linkage Group LG21"/>
</dbReference>
<evidence type="ECO:0000256" key="3">
    <source>
        <dbReference type="SAM" id="SignalP"/>
    </source>
</evidence>
<evidence type="ECO:0000256" key="2">
    <source>
        <dbReference type="SAM" id="Phobius"/>
    </source>
</evidence>
<dbReference type="OrthoDB" id="8905995at2759"/>
<dbReference type="PROSITE" id="PS50050">
    <property type="entry name" value="TNFR_NGFR_2"/>
    <property type="match status" value="1"/>
</dbReference>
<comment type="caution">
    <text evidence="1">Lacks conserved residue(s) required for the propagation of feature annotation.</text>
</comment>
<evidence type="ECO:0000256" key="1">
    <source>
        <dbReference type="PROSITE-ProRule" id="PRU00206"/>
    </source>
</evidence>
<feature type="chain" id="PRO_5038952800" description="TNFR-Cys domain-containing protein" evidence="3">
    <location>
        <begin position="26"/>
        <end position="147"/>
    </location>
</feature>
<keyword evidence="2" id="KW-0812">Transmembrane</keyword>
<evidence type="ECO:0000259" key="4">
    <source>
        <dbReference type="PROSITE" id="PS50050"/>
    </source>
</evidence>
<feature type="disulfide bond" evidence="1">
    <location>
        <begin position="67"/>
        <end position="80"/>
    </location>
</feature>
<dbReference type="Pfam" id="PF00020">
    <property type="entry name" value="TNFR_c6"/>
    <property type="match status" value="1"/>
</dbReference>
<feature type="repeat" description="TNFR-Cys" evidence="1">
    <location>
        <begin position="41"/>
        <end position="88"/>
    </location>
</feature>
<name>A0A9D3ND02_9TELE</name>
<proteinExistence type="predicted"/>